<evidence type="ECO:0000313" key="3">
    <source>
        <dbReference type="Proteomes" id="UP000779900"/>
    </source>
</evidence>
<protein>
    <recommendedName>
        <fullName evidence="4">Glycosyl transferase</fullName>
    </recommendedName>
</protein>
<evidence type="ECO:0008006" key="4">
    <source>
        <dbReference type="Google" id="ProtNLM"/>
    </source>
</evidence>
<organism evidence="2 3">
    <name type="scientific">candidate division WOR-3 bacterium</name>
    <dbReference type="NCBI Taxonomy" id="2052148"/>
    <lineage>
        <taxon>Bacteria</taxon>
        <taxon>Bacteria division WOR-3</taxon>
    </lineage>
</organism>
<dbReference type="Proteomes" id="UP000779900">
    <property type="component" value="Unassembled WGS sequence"/>
</dbReference>
<dbReference type="Pfam" id="PF14305">
    <property type="entry name" value="ATPgrasp_TupA"/>
    <property type="match status" value="1"/>
</dbReference>
<dbReference type="InterPro" id="IPR029465">
    <property type="entry name" value="ATPgrasp_TupA"/>
</dbReference>
<dbReference type="AlphaFoldDB" id="A0A937XGZ8"/>
<dbReference type="EMBL" id="VGIR01000030">
    <property type="protein sequence ID" value="MBM3331463.1"/>
    <property type="molecule type" value="Genomic_DNA"/>
</dbReference>
<reference evidence="2" key="1">
    <citation type="submission" date="2019-03" db="EMBL/GenBank/DDBJ databases">
        <title>Lake Tanganyika Metagenome-Assembled Genomes (MAGs).</title>
        <authorList>
            <person name="Tran P."/>
        </authorList>
    </citation>
    <scope>NUCLEOTIDE SEQUENCE</scope>
    <source>
        <strain evidence="2">K_DeepCast_150m_m2_040</strain>
    </source>
</reference>
<feature type="region of interest" description="Disordered" evidence="1">
    <location>
        <begin position="33"/>
        <end position="57"/>
    </location>
</feature>
<accession>A0A937XGZ8</accession>
<evidence type="ECO:0000313" key="2">
    <source>
        <dbReference type="EMBL" id="MBM3331463.1"/>
    </source>
</evidence>
<comment type="caution">
    <text evidence="2">The sequence shown here is derived from an EMBL/GenBank/DDBJ whole genome shotgun (WGS) entry which is preliminary data.</text>
</comment>
<evidence type="ECO:0000256" key="1">
    <source>
        <dbReference type="SAM" id="MobiDB-lite"/>
    </source>
</evidence>
<name>A0A937XGZ8_UNCW3</name>
<sequence>MPSWPRTIPIRSSSLLPLASHFPFWLHGPLPPPKKTANATAGGKDDPSFADSRRRRMPRQTRTYLHPHWGLAHTARGRGLRRSQSGRCGTDPVSIVSFRQQLGRAVDHWKTEGPGWAAQIAAAKFSKFVEVLHPVLSPMTYKSVQMLLNLGYWPNIRNPRTLNEKIAHRQLLVPHPLASLVSDKWRVRQYVAERGPANILNEVYFTTDDPERIPFDDLPDQFVIKANHGSGWNIFVTDKRTLDRKEVIRLCWDWLSHKYSKATRSHETHYDRIAPLILVERFIEDREHGVPVDYKFFCFHGSVHLVQVDLGRFGEHTRVLFDREWRDTSIQFLYPRRGAVPRPPRLAEMVRVAERLSVGFDFCRVDLYAPDPERILFGEITMNPEGGLGRLTPREWDFRLGKLW</sequence>
<proteinExistence type="predicted"/>
<gene>
    <name evidence="2" type="ORF">FJY68_06370</name>
</gene>